<dbReference type="FunFam" id="1.10.630.10:FF:000018">
    <property type="entry name" value="Cytochrome P450 monooxygenase"/>
    <property type="match status" value="1"/>
</dbReference>
<evidence type="ECO:0000256" key="4">
    <source>
        <dbReference type="ARBA" id="ARBA00023002"/>
    </source>
</evidence>
<dbReference type="GO" id="GO:0020037">
    <property type="term" value="F:heme binding"/>
    <property type="evidence" value="ECO:0007669"/>
    <property type="project" value="InterPro"/>
</dbReference>
<dbReference type="SUPFAM" id="SSF48264">
    <property type="entry name" value="Cytochrome P450"/>
    <property type="match status" value="1"/>
</dbReference>
<evidence type="ECO:0000256" key="8">
    <source>
        <dbReference type="SAM" id="MobiDB-lite"/>
    </source>
</evidence>
<keyword evidence="6 7" id="KW-0503">Monooxygenase</keyword>
<dbReference type="PANTHER" id="PTHR46696:SF1">
    <property type="entry name" value="CYTOCHROME P450 YJIB-RELATED"/>
    <property type="match status" value="1"/>
</dbReference>
<proteinExistence type="inferred from homology"/>
<keyword evidence="10" id="KW-1185">Reference proteome</keyword>
<evidence type="ECO:0000256" key="6">
    <source>
        <dbReference type="ARBA" id="ARBA00023033"/>
    </source>
</evidence>
<evidence type="ECO:0000256" key="5">
    <source>
        <dbReference type="ARBA" id="ARBA00023004"/>
    </source>
</evidence>
<accession>A0A4R2RKL7</accession>
<dbReference type="PROSITE" id="PS00086">
    <property type="entry name" value="CYTOCHROME_P450"/>
    <property type="match status" value="1"/>
</dbReference>
<evidence type="ECO:0000256" key="7">
    <source>
        <dbReference type="RuleBase" id="RU000461"/>
    </source>
</evidence>
<gene>
    <name evidence="9" type="ORF">EDD57_14818</name>
</gene>
<sequence>MEASLRKAILLHDITKLQSKEEQWEPYAWYKEMREKSPVFYDPEQDVWNVFLYDHVKRVLFDHELFSNKRERSLIPIPRNQNDDRNNVNSCDPPQHRSRRALLSKAFTPRSINEWKPRIQSLANELVAGLEGQTTVDIVEKLAIPLPIIVIADLLGVPSKDRELFKAWSNILFLPYAKDLFEDIAAKKGQAMKEFEEYLYPIVLEKRRHPVNDILSDLVQAELEGEKLTDEEVVKSGIGLLGAGNEITTTLISNMFYSMLFDKPEVYQELRKDASLIPKLVEEVLRFRFLVTMDRRVAQDTTVFGHEMKQGQMVIAWIASANRDEAQFAHAGELDIHRAGNQHHLAFGAGAHFCLGAPLARLEATLLLTSFVERFSNVSPADGMKVDEHLTASVTGQSLKSLPVHIKR</sequence>
<evidence type="ECO:0000313" key="10">
    <source>
        <dbReference type="Proteomes" id="UP000294746"/>
    </source>
</evidence>
<keyword evidence="2 7" id="KW-0349">Heme</keyword>
<reference evidence="9 10" key="1">
    <citation type="submission" date="2019-03" db="EMBL/GenBank/DDBJ databases">
        <title>Genomic Encyclopedia of Type Strains, Phase IV (KMG-IV): sequencing the most valuable type-strain genomes for metagenomic binning, comparative biology and taxonomic classification.</title>
        <authorList>
            <person name="Goeker M."/>
        </authorList>
    </citation>
    <scope>NUCLEOTIDE SEQUENCE [LARGE SCALE GENOMIC DNA]</scope>
    <source>
        <strain evidence="9 10">DSM 46831</strain>
    </source>
</reference>
<dbReference type="GO" id="GO:0004497">
    <property type="term" value="F:monooxygenase activity"/>
    <property type="evidence" value="ECO:0007669"/>
    <property type="project" value="UniProtKB-KW"/>
</dbReference>
<dbReference type="InterPro" id="IPR017972">
    <property type="entry name" value="Cyt_P450_CS"/>
</dbReference>
<dbReference type="GO" id="GO:0016705">
    <property type="term" value="F:oxidoreductase activity, acting on paired donors, with incorporation or reduction of molecular oxygen"/>
    <property type="evidence" value="ECO:0007669"/>
    <property type="project" value="InterPro"/>
</dbReference>
<dbReference type="InterPro" id="IPR001128">
    <property type="entry name" value="Cyt_P450"/>
</dbReference>
<dbReference type="Proteomes" id="UP000294746">
    <property type="component" value="Unassembled WGS sequence"/>
</dbReference>
<dbReference type="InterPro" id="IPR002397">
    <property type="entry name" value="Cyt_P450_B"/>
</dbReference>
<comment type="caution">
    <text evidence="9">The sequence shown here is derived from an EMBL/GenBank/DDBJ whole genome shotgun (WGS) entry which is preliminary data.</text>
</comment>
<dbReference type="PANTHER" id="PTHR46696">
    <property type="entry name" value="P450, PUTATIVE (EUROFUNG)-RELATED"/>
    <property type="match status" value="1"/>
</dbReference>
<evidence type="ECO:0000256" key="2">
    <source>
        <dbReference type="ARBA" id="ARBA00022617"/>
    </source>
</evidence>
<name>A0A4R2RKL7_9BACL</name>
<feature type="region of interest" description="Disordered" evidence="8">
    <location>
        <begin position="76"/>
        <end position="95"/>
    </location>
</feature>
<dbReference type="GO" id="GO:0005506">
    <property type="term" value="F:iron ion binding"/>
    <property type="evidence" value="ECO:0007669"/>
    <property type="project" value="InterPro"/>
</dbReference>
<evidence type="ECO:0000256" key="1">
    <source>
        <dbReference type="ARBA" id="ARBA00010617"/>
    </source>
</evidence>
<dbReference type="PRINTS" id="PR00385">
    <property type="entry name" value="P450"/>
</dbReference>
<keyword evidence="3 7" id="KW-0479">Metal-binding</keyword>
<dbReference type="RefSeq" id="WP_131849767.1">
    <property type="nucleotide sequence ID" value="NZ_SLXV01000048.1"/>
</dbReference>
<protein>
    <recommendedName>
        <fullName evidence="11">Cytochrome P450</fullName>
    </recommendedName>
</protein>
<evidence type="ECO:0000256" key="3">
    <source>
        <dbReference type="ARBA" id="ARBA00022723"/>
    </source>
</evidence>
<dbReference type="PRINTS" id="PR00359">
    <property type="entry name" value="BP450"/>
</dbReference>
<keyword evidence="5 7" id="KW-0408">Iron</keyword>
<dbReference type="CDD" id="cd11032">
    <property type="entry name" value="P450_EryK-like"/>
    <property type="match status" value="1"/>
</dbReference>
<comment type="similarity">
    <text evidence="1 7">Belongs to the cytochrome P450 family.</text>
</comment>
<keyword evidence="4 7" id="KW-0560">Oxidoreductase</keyword>
<evidence type="ECO:0000313" key="9">
    <source>
        <dbReference type="EMBL" id="TCP63653.1"/>
    </source>
</evidence>
<dbReference type="Pfam" id="PF00067">
    <property type="entry name" value="p450"/>
    <property type="match status" value="1"/>
</dbReference>
<dbReference type="InterPro" id="IPR036396">
    <property type="entry name" value="Cyt_P450_sf"/>
</dbReference>
<organism evidence="9 10">
    <name type="scientific">Baia soyae</name>
    <dbReference type="NCBI Taxonomy" id="1544746"/>
    <lineage>
        <taxon>Bacteria</taxon>
        <taxon>Bacillati</taxon>
        <taxon>Bacillota</taxon>
        <taxon>Bacilli</taxon>
        <taxon>Bacillales</taxon>
        <taxon>Thermoactinomycetaceae</taxon>
        <taxon>Baia</taxon>
    </lineage>
</organism>
<dbReference type="Gene3D" id="1.10.630.10">
    <property type="entry name" value="Cytochrome P450"/>
    <property type="match status" value="1"/>
</dbReference>
<dbReference type="EMBL" id="SLXV01000048">
    <property type="protein sequence ID" value="TCP63653.1"/>
    <property type="molecule type" value="Genomic_DNA"/>
</dbReference>
<dbReference type="AlphaFoldDB" id="A0A4R2RKL7"/>
<evidence type="ECO:0008006" key="11">
    <source>
        <dbReference type="Google" id="ProtNLM"/>
    </source>
</evidence>
<dbReference type="OrthoDB" id="9801155at2"/>